<evidence type="ECO:0000259" key="3">
    <source>
        <dbReference type="Pfam" id="PF01757"/>
    </source>
</evidence>
<sequence>MVDPQAASSTSAPSSAGSDHHRRTSDTVGAVAPAVTSPRPGRVGAAGGVGEKAKGNHEGVPTTRRLTNEPGLDGIRGLAIVLVMMVHIGVRQGGFVGVDLFFVLSGFLITTLLLQERERSGRVSFRRFYLRRAFRLLPALGVAIVLGDVARRVLPYRVEQAPYWAVSLAALLYVTNWVQLADRHAIRLLAHTWSLAVEEQFYLVWPASLLLALGRWRREVRTVLTIVGAVTAASLLSLVIGFRVSPDANLYVATTSRAGELLLGAALSVLWRHRRVPRVLSAPLTGVAALAALGWVFETASEGTTWLYAWGGLYVAAAVGVVLVATVIERPQSPLTRLLRAQPLRYTGRISYSMYLYNYPLTFILSEPVIGIPTVYCQVLMLAATWLLASVSFFVLERPIIAWGRRHEPRGPEPREAEGPAAATIPAGPPTHAG</sequence>
<dbReference type="EMBL" id="WJHE01001537">
    <property type="protein sequence ID" value="MST35234.1"/>
    <property type="molecule type" value="Genomic_DNA"/>
</dbReference>
<dbReference type="InterPro" id="IPR002656">
    <property type="entry name" value="Acyl_transf_3_dom"/>
</dbReference>
<feature type="region of interest" description="Disordered" evidence="1">
    <location>
        <begin position="1"/>
        <end position="68"/>
    </location>
</feature>
<keyword evidence="5" id="KW-1185">Reference proteome</keyword>
<feature type="transmembrane region" description="Helical" evidence="2">
    <location>
        <begin position="223"/>
        <end position="244"/>
    </location>
</feature>
<accession>A0ABW9QZD7</accession>
<comment type="caution">
    <text evidence="4">The sequence shown here is derived from an EMBL/GenBank/DDBJ whole genome shotgun (WGS) entry which is preliminary data.</text>
</comment>
<feature type="domain" description="Acyltransferase 3" evidence="3">
    <location>
        <begin position="71"/>
        <end position="388"/>
    </location>
</feature>
<feature type="non-terminal residue" evidence="4">
    <location>
        <position position="434"/>
    </location>
</feature>
<feature type="transmembrane region" description="Helical" evidence="2">
    <location>
        <begin position="134"/>
        <end position="154"/>
    </location>
</feature>
<evidence type="ECO:0000256" key="2">
    <source>
        <dbReference type="SAM" id="Phobius"/>
    </source>
</evidence>
<feature type="transmembrane region" description="Helical" evidence="2">
    <location>
        <begin position="96"/>
        <end position="114"/>
    </location>
</feature>
<protein>
    <submittedName>
        <fullName evidence="4">Acyltransferase family protein</fullName>
    </submittedName>
</protein>
<gene>
    <name evidence="4" type="ORF">GHK86_21195</name>
</gene>
<keyword evidence="2" id="KW-0472">Membrane</keyword>
<keyword evidence="2" id="KW-0812">Transmembrane</keyword>
<feature type="compositionally biased region" description="Low complexity" evidence="1">
    <location>
        <begin position="419"/>
        <end position="434"/>
    </location>
</feature>
<dbReference type="PANTHER" id="PTHR23028:SF53">
    <property type="entry name" value="ACYL_TRANSF_3 DOMAIN-CONTAINING PROTEIN"/>
    <property type="match status" value="1"/>
</dbReference>
<keyword evidence="2" id="KW-1133">Transmembrane helix</keyword>
<dbReference type="Proteomes" id="UP000437736">
    <property type="component" value="Unassembled WGS sequence"/>
</dbReference>
<organism evidence="4 5">
    <name type="scientific">Acidiferrimicrobium australe</name>
    <dbReference type="NCBI Taxonomy" id="2664430"/>
    <lineage>
        <taxon>Bacteria</taxon>
        <taxon>Bacillati</taxon>
        <taxon>Actinomycetota</taxon>
        <taxon>Acidimicrobiia</taxon>
        <taxon>Acidimicrobiales</taxon>
        <taxon>Acidimicrobiaceae</taxon>
        <taxon>Acidiferrimicrobium</taxon>
    </lineage>
</organism>
<evidence type="ECO:0000256" key="1">
    <source>
        <dbReference type="SAM" id="MobiDB-lite"/>
    </source>
</evidence>
<feature type="transmembrane region" description="Helical" evidence="2">
    <location>
        <begin position="278"/>
        <end position="297"/>
    </location>
</feature>
<name>A0ABW9QZD7_9ACTN</name>
<proteinExistence type="predicted"/>
<dbReference type="PANTHER" id="PTHR23028">
    <property type="entry name" value="ACETYLTRANSFERASE"/>
    <property type="match status" value="1"/>
</dbReference>
<feature type="transmembrane region" description="Helical" evidence="2">
    <location>
        <begin position="349"/>
        <end position="366"/>
    </location>
</feature>
<feature type="transmembrane region" description="Helical" evidence="2">
    <location>
        <begin position="309"/>
        <end position="328"/>
    </location>
</feature>
<evidence type="ECO:0000313" key="4">
    <source>
        <dbReference type="EMBL" id="MST35234.1"/>
    </source>
</evidence>
<dbReference type="GO" id="GO:0016746">
    <property type="term" value="F:acyltransferase activity"/>
    <property type="evidence" value="ECO:0007669"/>
    <property type="project" value="UniProtKB-KW"/>
</dbReference>
<keyword evidence="4" id="KW-0808">Transferase</keyword>
<reference evidence="4 5" key="1">
    <citation type="submission" date="2019-11" db="EMBL/GenBank/DDBJ databases">
        <title>Acidiferrimicrobium australis gen. nov., sp. nov., an acidophilic and obligately heterotrophic, member of the Actinobacteria that catalyses dissimilatory oxido- reduction of iron isolated from metal-rich acidic water in Chile.</title>
        <authorList>
            <person name="Gonzalez D."/>
            <person name="Huber K."/>
            <person name="Hedrich S."/>
            <person name="Rojas-Villalobos C."/>
            <person name="Quatrini R."/>
            <person name="Dinamarca M.A."/>
            <person name="Schwarz A."/>
            <person name="Canales C."/>
            <person name="Nancucheo I."/>
        </authorList>
    </citation>
    <scope>NUCLEOTIDE SEQUENCE [LARGE SCALE GENOMIC DNA]</scope>
    <source>
        <strain evidence="4 5">USS-CCA1</strain>
    </source>
</reference>
<feature type="transmembrane region" description="Helical" evidence="2">
    <location>
        <begin position="250"/>
        <end position="271"/>
    </location>
</feature>
<dbReference type="Pfam" id="PF01757">
    <property type="entry name" value="Acyl_transf_3"/>
    <property type="match status" value="1"/>
</dbReference>
<keyword evidence="4" id="KW-0012">Acyltransferase</keyword>
<dbReference type="InterPro" id="IPR050879">
    <property type="entry name" value="Acyltransferase_3"/>
</dbReference>
<feature type="transmembrane region" description="Helical" evidence="2">
    <location>
        <begin position="160"/>
        <end position="178"/>
    </location>
</feature>
<feature type="compositionally biased region" description="Basic and acidic residues" evidence="1">
    <location>
        <begin position="407"/>
        <end position="418"/>
    </location>
</feature>
<feature type="region of interest" description="Disordered" evidence="1">
    <location>
        <begin position="407"/>
        <end position="434"/>
    </location>
</feature>
<feature type="compositionally biased region" description="Low complexity" evidence="1">
    <location>
        <begin position="1"/>
        <end position="17"/>
    </location>
</feature>
<evidence type="ECO:0000313" key="5">
    <source>
        <dbReference type="Proteomes" id="UP000437736"/>
    </source>
</evidence>
<feature type="transmembrane region" description="Helical" evidence="2">
    <location>
        <begin position="372"/>
        <end position="396"/>
    </location>
</feature>